<feature type="transmembrane region" description="Helical" evidence="5">
    <location>
        <begin position="27"/>
        <end position="53"/>
    </location>
</feature>
<evidence type="ECO:0000256" key="5">
    <source>
        <dbReference type="SAM" id="Phobius"/>
    </source>
</evidence>
<feature type="domain" description="THD" evidence="6">
    <location>
        <begin position="147"/>
        <end position="296"/>
    </location>
</feature>
<evidence type="ECO:0000313" key="7">
    <source>
        <dbReference type="EMBL" id="KAK3605582.1"/>
    </source>
</evidence>
<reference evidence="7" key="2">
    <citation type="journal article" date="2021" name="Genome Biol. Evol.">
        <title>Developing a high-quality reference genome for a parasitic bivalve with doubly uniparental inheritance (Bivalvia: Unionida).</title>
        <authorList>
            <person name="Smith C.H."/>
        </authorList>
    </citation>
    <scope>NUCLEOTIDE SEQUENCE</scope>
    <source>
        <strain evidence="7">CHS0354</strain>
        <tissue evidence="7">Mantle</tissue>
    </source>
</reference>
<dbReference type="InterPro" id="IPR006052">
    <property type="entry name" value="TNF_dom"/>
</dbReference>
<dbReference type="AlphaFoldDB" id="A0AAE0W9N5"/>
<keyword evidence="8" id="KW-1185">Reference proteome</keyword>
<proteinExistence type="inferred from homology"/>
<evidence type="ECO:0000313" key="8">
    <source>
        <dbReference type="Proteomes" id="UP001195483"/>
    </source>
</evidence>
<organism evidence="7 8">
    <name type="scientific">Potamilus streckersoni</name>
    <dbReference type="NCBI Taxonomy" id="2493646"/>
    <lineage>
        <taxon>Eukaryota</taxon>
        <taxon>Metazoa</taxon>
        <taxon>Spiralia</taxon>
        <taxon>Lophotrochozoa</taxon>
        <taxon>Mollusca</taxon>
        <taxon>Bivalvia</taxon>
        <taxon>Autobranchia</taxon>
        <taxon>Heteroconchia</taxon>
        <taxon>Palaeoheterodonta</taxon>
        <taxon>Unionida</taxon>
        <taxon>Unionoidea</taxon>
        <taxon>Unionidae</taxon>
        <taxon>Ambleminae</taxon>
        <taxon>Lampsilini</taxon>
        <taxon>Potamilus</taxon>
    </lineage>
</organism>
<evidence type="ECO:0000256" key="2">
    <source>
        <dbReference type="ARBA" id="ARBA00008670"/>
    </source>
</evidence>
<comment type="subcellular location">
    <subcellularLocation>
        <location evidence="1">Membrane</location>
    </subcellularLocation>
</comment>
<dbReference type="PANTHER" id="PTHR11471:SF13">
    <property type="entry name" value="TNF FAMILY PROFILE DOMAIN-CONTAINING PROTEIN"/>
    <property type="match status" value="1"/>
</dbReference>
<dbReference type="SMART" id="SM00207">
    <property type="entry name" value="TNF"/>
    <property type="match status" value="1"/>
</dbReference>
<dbReference type="InterPro" id="IPR008983">
    <property type="entry name" value="Tumour_necrosis_fac-like_dom"/>
</dbReference>
<name>A0AAE0W9N5_9BIVA</name>
<keyword evidence="3" id="KW-0202">Cytokine</keyword>
<evidence type="ECO:0000259" key="6">
    <source>
        <dbReference type="PROSITE" id="PS50049"/>
    </source>
</evidence>
<dbReference type="GO" id="GO:0006955">
    <property type="term" value="P:immune response"/>
    <property type="evidence" value="ECO:0007669"/>
    <property type="project" value="InterPro"/>
</dbReference>
<evidence type="ECO:0000256" key="4">
    <source>
        <dbReference type="ARBA" id="ARBA00023136"/>
    </source>
</evidence>
<sequence length="296" mass="34183">MDDNSEVKTEFINKSDNDKQKDSTEKIWKVAAVVMLVINVILLISILVVTITWRNDRLAEDIYKKQDPIMCLPCEDVYPHQEDLQENPEGFEKRPEGNKTICCGHASKHLDQLVSLYTEKAHQKERNLKMLLSNPYKCNEGTQVDKPSAHLVGVTKSLQDMHEHHMLKWNQTCKLSNINGIEYKDGKLRVTTSGFYYIYSQVTYQDDRNSFPYNDNDIVLHHSIHKEYNDGGDTSREKLMESSQSRCQIVGDKSNKTSYIGAVFYLKENDHIQVKVSHPPKLLLSENSNYFGMYLT</sequence>
<keyword evidence="4 5" id="KW-0472">Membrane</keyword>
<comment type="similarity">
    <text evidence="2">Belongs to the tumor necrosis factor family.</text>
</comment>
<dbReference type="PROSITE" id="PS00251">
    <property type="entry name" value="THD_1"/>
    <property type="match status" value="1"/>
</dbReference>
<reference evidence="7" key="3">
    <citation type="submission" date="2023-05" db="EMBL/GenBank/DDBJ databases">
        <authorList>
            <person name="Smith C.H."/>
        </authorList>
    </citation>
    <scope>NUCLEOTIDE SEQUENCE</scope>
    <source>
        <strain evidence="7">CHS0354</strain>
        <tissue evidence="7">Mantle</tissue>
    </source>
</reference>
<evidence type="ECO:0000256" key="1">
    <source>
        <dbReference type="ARBA" id="ARBA00004370"/>
    </source>
</evidence>
<reference evidence="7" key="1">
    <citation type="journal article" date="2021" name="Genome Biol. Evol.">
        <title>A High-Quality Reference Genome for a Parasitic Bivalve with Doubly Uniparental Inheritance (Bivalvia: Unionida).</title>
        <authorList>
            <person name="Smith C.H."/>
        </authorList>
    </citation>
    <scope>NUCLEOTIDE SEQUENCE</scope>
    <source>
        <strain evidence="7">CHS0354</strain>
    </source>
</reference>
<dbReference type="PROSITE" id="PS50049">
    <property type="entry name" value="THD_2"/>
    <property type="match status" value="1"/>
</dbReference>
<dbReference type="GO" id="GO:0005615">
    <property type="term" value="C:extracellular space"/>
    <property type="evidence" value="ECO:0007669"/>
    <property type="project" value="UniProtKB-KW"/>
</dbReference>
<dbReference type="GO" id="GO:0016020">
    <property type="term" value="C:membrane"/>
    <property type="evidence" value="ECO:0007669"/>
    <property type="project" value="UniProtKB-SubCell"/>
</dbReference>
<dbReference type="GO" id="GO:0005125">
    <property type="term" value="F:cytokine activity"/>
    <property type="evidence" value="ECO:0007669"/>
    <property type="project" value="UniProtKB-KW"/>
</dbReference>
<keyword evidence="5" id="KW-1133">Transmembrane helix</keyword>
<dbReference type="SUPFAM" id="SSF49842">
    <property type="entry name" value="TNF-like"/>
    <property type="match status" value="1"/>
</dbReference>
<dbReference type="PANTHER" id="PTHR11471">
    <property type="entry name" value="TUMOR NECROSIS FACTOR FAMILY MEMBER"/>
    <property type="match status" value="1"/>
</dbReference>
<dbReference type="EMBL" id="JAEAOA010000420">
    <property type="protein sequence ID" value="KAK3605582.1"/>
    <property type="molecule type" value="Genomic_DNA"/>
</dbReference>
<evidence type="ECO:0000256" key="3">
    <source>
        <dbReference type="ARBA" id="ARBA00022514"/>
    </source>
</evidence>
<protein>
    <recommendedName>
        <fullName evidence="6">THD domain-containing protein</fullName>
    </recommendedName>
</protein>
<dbReference type="Pfam" id="PF00229">
    <property type="entry name" value="TNF"/>
    <property type="match status" value="1"/>
</dbReference>
<dbReference type="Proteomes" id="UP001195483">
    <property type="component" value="Unassembled WGS sequence"/>
</dbReference>
<gene>
    <name evidence="7" type="ORF">CHS0354_005889</name>
</gene>
<dbReference type="GO" id="GO:0005164">
    <property type="term" value="F:tumor necrosis factor receptor binding"/>
    <property type="evidence" value="ECO:0007669"/>
    <property type="project" value="InterPro"/>
</dbReference>
<dbReference type="CDD" id="cd00184">
    <property type="entry name" value="TNF"/>
    <property type="match status" value="1"/>
</dbReference>
<dbReference type="InterPro" id="IPR021184">
    <property type="entry name" value="TNF_CS"/>
</dbReference>
<comment type="caution">
    <text evidence="7">The sequence shown here is derived from an EMBL/GenBank/DDBJ whole genome shotgun (WGS) entry which is preliminary data.</text>
</comment>
<dbReference type="Gene3D" id="2.60.120.40">
    <property type="match status" value="1"/>
</dbReference>
<keyword evidence="5" id="KW-0812">Transmembrane</keyword>
<accession>A0AAE0W9N5</accession>